<evidence type="ECO:0000256" key="9">
    <source>
        <dbReference type="ARBA" id="ARBA00022777"/>
    </source>
</evidence>
<dbReference type="GO" id="GO:0004715">
    <property type="term" value="F:non-membrane spanning protein tyrosine kinase activity"/>
    <property type="evidence" value="ECO:0007669"/>
    <property type="project" value="UniProtKB-EC"/>
</dbReference>
<evidence type="ECO:0000256" key="12">
    <source>
        <dbReference type="ARBA" id="ARBA00023136"/>
    </source>
</evidence>
<dbReference type="GO" id="GO:0005886">
    <property type="term" value="C:plasma membrane"/>
    <property type="evidence" value="ECO:0007669"/>
    <property type="project" value="UniProtKB-SubCell"/>
</dbReference>
<evidence type="ECO:0000256" key="17">
    <source>
        <dbReference type="SAM" id="Phobius"/>
    </source>
</evidence>
<evidence type="ECO:0000256" key="1">
    <source>
        <dbReference type="ARBA" id="ARBA00004651"/>
    </source>
</evidence>
<evidence type="ECO:0000256" key="7">
    <source>
        <dbReference type="ARBA" id="ARBA00022692"/>
    </source>
</evidence>
<comment type="similarity">
    <text evidence="2">Belongs to the CpsC/CapA family.</text>
</comment>
<keyword evidence="12 17" id="KW-0472">Membrane</keyword>
<keyword evidence="9" id="KW-0418">Kinase</keyword>
<dbReference type="PATRIC" id="fig|229921.5.peg.2690"/>
<dbReference type="Pfam" id="PF10609">
    <property type="entry name" value="ParA"/>
    <property type="match status" value="1"/>
</dbReference>
<dbReference type="InterPro" id="IPR033756">
    <property type="entry name" value="YlxH/NBP35"/>
</dbReference>
<comment type="similarity">
    <text evidence="3">Belongs to the CpsD/CapB family.</text>
</comment>
<organism evidence="19 20">
    <name type="scientific">Levilinea saccharolytica</name>
    <dbReference type="NCBI Taxonomy" id="229921"/>
    <lineage>
        <taxon>Bacteria</taxon>
        <taxon>Bacillati</taxon>
        <taxon>Chloroflexota</taxon>
        <taxon>Anaerolineae</taxon>
        <taxon>Anaerolineales</taxon>
        <taxon>Anaerolineaceae</taxon>
        <taxon>Levilinea</taxon>
    </lineage>
</organism>
<dbReference type="GO" id="GO:0042802">
    <property type="term" value="F:identical protein binding"/>
    <property type="evidence" value="ECO:0007669"/>
    <property type="project" value="UniProtKB-ARBA"/>
</dbReference>
<gene>
    <name evidence="19" type="ORF">ADN01_16280</name>
</gene>
<dbReference type="GO" id="GO:0005524">
    <property type="term" value="F:ATP binding"/>
    <property type="evidence" value="ECO:0007669"/>
    <property type="project" value="UniProtKB-KW"/>
</dbReference>
<keyword evidence="13" id="KW-0829">Tyrosine-protein kinase</keyword>
<name>A0A0P6XM68_9CHLR</name>
<evidence type="ECO:0000259" key="18">
    <source>
        <dbReference type="Pfam" id="PF02706"/>
    </source>
</evidence>
<keyword evidence="8" id="KW-0547">Nucleotide-binding</keyword>
<dbReference type="Gene3D" id="3.40.50.300">
    <property type="entry name" value="P-loop containing nucleotide triphosphate hydrolases"/>
    <property type="match status" value="1"/>
</dbReference>
<dbReference type="SUPFAM" id="SSF52540">
    <property type="entry name" value="P-loop containing nucleoside triphosphate hydrolases"/>
    <property type="match status" value="1"/>
</dbReference>
<dbReference type="STRING" id="229921.ADN01_16280"/>
<feature type="region of interest" description="Disordered" evidence="16">
    <location>
        <begin position="607"/>
        <end position="637"/>
    </location>
</feature>
<dbReference type="Proteomes" id="UP000050501">
    <property type="component" value="Unassembled WGS sequence"/>
</dbReference>
<dbReference type="InterPro" id="IPR005702">
    <property type="entry name" value="Wzc-like_C"/>
</dbReference>
<evidence type="ECO:0000313" key="20">
    <source>
        <dbReference type="Proteomes" id="UP000050501"/>
    </source>
</evidence>
<comment type="catalytic activity">
    <reaction evidence="14">
        <text>L-tyrosyl-[protein] + ATP = O-phospho-L-tyrosyl-[protein] + ADP + H(+)</text>
        <dbReference type="Rhea" id="RHEA:10596"/>
        <dbReference type="Rhea" id="RHEA-COMP:10136"/>
        <dbReference type="Rhea" id="RHEA-COMP:20101"/>
        <dbReference type="ChEBI" id="CHEBI:15378"/>
        <dbReference type="ChEBI" id="CHEBI:30616"/>
        <dbReference type="ChEBI" id="CHEBI:46858"/>
        <dbReference type="ChEBI" id="CHEBI:61978"/>
        <dbReference type="ChEBI" id="CHEBI:456216"/>
        <dbReference type="EC" id="2.7.10.2"/>
    </reaction>
</comment>
<proteinExistence type="inferred from homology"/>
<dbReference type="FunFam" id="3.40.50.300:FF:000527">
    <property type="entry name" value="Tyrosine-protein kinase etk"/>
    <property type="match status" value="1"/>
</dbReference>
<evidence type="ECO:0000256" key="15">
    <source>
        <dbReference type="SAM" id="Coils"/>
    </source>
</evidence>
<sequence length="637" mass="71018">MEIKEYLQIARRWAWLLILGLLLGAVSAFFFANSQTRIYESSIRVQIVSAVKTVPNMDYNSYVEQNQLAQTYVQTLRSRPVLDAVAERINTAITPEQIRAQIVQNTQLIDIFVTDTDPQRAASIANTLVEVFIERNSRMQAERFNESERSLEAQIAQIDAQIEALQSRSTAATTEQSEQQIEKAKSELDRLQTEILAIRTALDTLRSPKAEAGWYSTPTPSPEIRAEINQKELELKELETTYDLYQQIYTNLVVLGESRNENSANVEQEQMQSTLALYRQIHANLLSSYENIRLARLSSTSNIVSIEPAIPPEEPLSPKPVRTGLLGGTVGLLLAAGIVFLIEYLDDTVKSAEQAEAALGVPVIGFIAELEHDQDKAYVAENPRSPVSEAFRTLRTNLEFAGVDRPIRSILVVSAHPGEGKSTVATNLAITMAQGGKKTLLIDADLRRPRVHQYLNLPNRVGLSNLFRDAKSLHEVMGQWKETTLQVITSGGLPPNPTDLLASDRMAAVLQSALEEADVVVVDAPPFLVADASILASRVDGVLFVIHPGRTPVDAAQATLEQMRRVGANVLGLVLNRIPRNRPNYYGGYRYYSGYYKGEYSYYDDEARGNGKKHSTFRWRTRKNQTQEEKTAESGQE</sequence>
<evidence type="ECO:0000256" key="10">
    <source>
        <dbReference type="ARBA" id="ARBA00022840"/>
    </source>
</evidence>
<evidence type="ECO:0000256" key="16">
    <source>
        <dbReference type="SAM" id="MobiDB-lite"/>
    </source>
</evidence>
<dbReference type="InterPro" id="IPR027417">
    <property type="entry name" value="P-loop_NTPase"/>
</dbReference>
<dbReference type="EMBL" id="LGCM01000060">
    <property type="protein sequence ID" value="KPL77446.1"/>
    <property type="molecule type" value="Genomic_DNA"/>
</dbReference>
<dbReference type="AlphaFoldDB" id="A0A0P6XM68"/>
<dbReference type="PANTHER" id="PTHR32309:SF13">
    <property type="entry name" value="FERRIC ENTEROBACTIN TRANSPORT PROTEIN FEPE"/>
    <property type="match status" value="1"/>
</dbReference>
<dbReference type="Pfam" id="PF02706">
    <property type="entry name" value="Wzz"/>
    <property type="match status" value="1"/>
</dbReference>
<evidence type="ECO:0000256" key="11">
    <source>
        <dbReference type="ARBA" id="ARBA00022989"/>
    </source>
</evidence>
<keyword evidence="7 17" id="KW-0812">Transmembrane</keyword>
<reference evidence="19 20" key="1">
    <citation type="submission" date="2015-07" db="EMBL/GenBank/DDBJ databases">
        <title>Genome sequence of Levilinea saccharolytica DSM 16555.</title>
        <authorList>
            <person name="Hemp J."/>
            <person name="Ward L.M."/>
            <person name="Pace L.A."/>
            <person name="Fischer W.W."/>
        </authorList>
    </citation>
    <scope>NUCLEOTIDE SEQUENCE [LARGE SCALE GENOMIC DNA]</scope>
    <source>
        <strain evidence="19 20">KIBI-1</strain>
    </source>
</reference>
<evidence type="ECO:0000256" key="6">
    <source>
        <dbReference type="ARBA" id="ARBA00022679"/>
    </source>
</evidence>
<keyword evidence="20" id="KW-1185">Reference proteome</keyword>
<comment type="caution">
    <text evidence="19">The sequence shown here is derived from an EMBL/GenBank/DDBJ whole genome shotgun (WGS) entry which is preliminary data.</text>
</comment>
<evidence type="ECO:0000256" key="14">
    <source>
        <dbReference type="ARBA" id="ARBA00051245"/>
    </source>
</evidence>
<feature type="compositionally biased region" description="Basic and acidic residues" evidence="16">
    <location>
        <begin position="625"/>
        <end position="637"/>
    </location>
</feature>
<protein>
    <recommendedName>
        <fullName evidence="4">non-specific protein-tyrosine kinase</fullName>
        <ecNumber evidence="4">2.7.10.2</ecNumber>
    </recommendedName>
</protein>
<evidence type="ECO:0000256" key="2">
    <source>
        <dbReference type="ARBA" id="ARBA00006683"/>
    </source>
</evidence>
<dbReference type="EC" id="2.7.10.2" evidence="4"/>
<feature type="transmembrane region" description="Helical" evidence="17">
    <location>
        <begin position="12"/>
        <end position="32"/>
    </location>
</feature>
<evidence type="ECO:0000256" key="13">
    <source>
        <dbReference type="ARBA" id="ARBA00023137"/>
    </source>
</evidence>
<evidence type="ECO:0000313" key="19">
    <source>
        <dbReference type="EMBL" id="KPL77446.1"/>
    </source>
</evidence>
<evidence type="ECO:0000256" key="8">
    <source>
        <dbReference type="ARBA" id="ARBA00022741"/>
    </source>
</evidence>
<evidence type="ECO:0000256" key="4">
    <source>
        <dbReference type="ARBA" id="ARBA00011903"/>
    </source>
</evidence>
<dbReference type="PANTHER" id="PTHR32309">
    <property type="entry name" value="TYROSINE-PROTEIN KINASE"/>
    <property type="match status" value="1"/>
</dbReference>
<dbReference type="NCBIfam" id="TIGR01007">
    <property type="entry name" value="eps_fam"/>
    <property type="match status" value="1"/>
</dbReference>
<feature type="domain" description="Polysaccharide chain length determinant N-terminal" evidence="18">
    <location>
        <begin position="3"/>
        <end position="87"/>
    </location>
</feature>
<keyword evidence="15" id="KW-0175">Coiled coil</keyword>
<evidence type="ECO:0000256" key="5">
    <source>
        <dbReference type="ARBA" id="ARBA00022475"/>
    </source>
</evidence>
<accession>A0A0P6XM68</accession>
<keyword evidence="6" id="KW-0808">Transferase</keyword>
<dbReference type="RefSeq" id="WP_062419143.1">
    <property type="nucleotide sequence ID" value="NZ_DF967974.1"/>
</dbReference>
<keyword evidence="10" id="KW-0067">ATP-binding</keyword>
<feature type="coiled-coil region" evidence="15">
    <location>
        <begin position="141"/>
        <end position="248"/>
    </location>
</feature>
<dbReference type="InterPro" id="IPR003856">
    <property type="entry name" value="LPS_length_determ_N"/>
</dbReference>
<keyword evidence="11 17" id="KW-1133">Transmembrane helix</keyword>
<keyword evidence="5" id="KW-1003">Cell membrane</keyword>
<feature type="compositionally biased region" description="Basic residues" evidence="16">
    <location>
        <begin position="610"/>
        <end position="623"/>
    </location>
</feature>
<dbReference type="CDD" id="cd05387">
    <property type="entry name" value="BY-kinase"/>
    <property type="match status" value="1"/>
</dbReference>
<dbReference type="InterPro" id="IPR050445">
    <property type="entry name" value="Bact_polysacc_biosynth/exp"/>
</dbReference>
<evidence type="ECO:0000256" key="3">
    <source>
        <dbReference type="ARBA" id="ARBA00007316"/>
    </source>
</evidence>
<dbReference type="OrthoDB" id="9794577at2"/>
<comment type="subcellular location">
    <subcellularLocation>
        <location evidence="1">Cell membrane</location>
        <topology evidence="1">Multi-pass membrane protein</topology>
    </subcellularLocation>
</comment>